<evidence type="ECO:0000313" key="7">
    <source>
        <dbReference type="Proteomes" id="UP000318578"/>
    </source>
</evidence>
<dbReference type="OrthoDB" id="8680240at2"/>
<gene>
    <name evidence="6" type="ORF">FNH06_20170</name>
</gene>
<keyword evidence="1" id="KW-0805">Transcription regulation</keyword>
<keyword evidence="2" id="KW-0238">DNA-binding</keyword>
<dbReference type="Gene3D" id="1.20.120.530">
    <property type="entry name" value="GntR ligand-binding domain-like"/>
    <property type="match status" value="1"/>
</dbReference>
<proteinExistence type="predicted"/>
<evidence type="ECO:0000313" key="6">
    <source>
        <dbReference type="EMBL" id="TVT20464.1"/>
    </source>
</evidence>
<reference evidence="6 7" key="1">
    <citation type="submission" date="2019-07" db="EMBL/GenBank/DDBJ databases">
        <title>New species of Amycolatopsis and Streptomyces.</title>
        <authorList>
            <person name="Duangmal K."/>
            <person name="Teo W.F.A."/>
            <person name="Lipun K."/>
        </authorList>
    </citation>
    <scope>NUCLEOTIDE SEQUENCE [LARGE SCALE GENOMIC DNA]</scope>
    <source>
        <strain evidence="6 7">JCM 30562</strain>
    </source>
</reference>
<protein>
    <submittedName>
        <fullName evidence="6">GntR family transcriptional regulator</fullName>
    </submittedName>
</protein>
<dbReference type="EMBL" id="VJZA01000035">
    <property type="protein sequence ID" value="TVT20464.1"/>
    <property type="molecule type" value="Genomic_DNA"/>
</dbReference>
<feature type="compositionally biased region" description="Polar residues" evidence="4">
    <location>
        <begin position="1"/>
        <end position="10"/>
    </location>
</feature>
<dbReference type="PANTHER" id="PTHR43537">
    <property type="entry name" value="TRANSCRIPTIONAL REGULATOR, GNTR FAMILY"/>
    <property type="match status" value="1"/>
</dbReference>
<keyword evidence="7" id="KW-1185">Reference proteome</keyword>
<organism evidence="6 7">
    <name type="scientific">Amycolatopsis acidiphila</name>
    <dbReference type="NCBI Taxonomy" id="715473"/>
    <lineage>
        <taxon>Bacteria</taxon>
        <taxon>Bacillati</taxon>
        <taxon>Actinomycetota</taxon>
        <taxon>Actinomycetes</taxon>
        <taxon>Pseudonocardiales</taxon>
        <taxon>Pseudonocardiaceae</taxon>
        <taxon>Amycolatopsis</taxon>
    </lineage>
</organism>
<dbReference type="Pfam" id="PF07729">
    <property type="entry name" value="FCD"/>
    <property type="match status" value="1"/>
</dbReference>
<comment type="caution">
    <text evidence="6">The sequence shown here is derived from an EMBL/GenBank/DDBJ whole genome shotgun (WGS) entry which is preliminary data.</text>
</comment>
<evidence type="ECO:0000256" key="3">
    <source>
        <dbReference type="ARBA" id="ARBA00023163"/>
    </source>
</evidence>
<name>A0A558A876_9PSEU</name>
<dbReference type="Proteomes" id="UP000318578">
    <property type="component" value="Unassembled WGS sequence"/>
</dbReference>
<dbReference type="PANTHER" id="PTHR43537:SF5">
    <property type="entry name" value="UXU OPERON TRANSCRIPTIONAL REGULATOR"/>
    <property type="match status" value="1"/>
</dbReference>
<dbReference type="InterPro" id="IPR008920">
    <property type="entry name" value="TF_FadR/GntR_C"/>
</dbReference>
<keyword evidence="3" id="KW-0804">Transcription</keyword>
<evidence type="ECO:0000256" key="2">
    <source>
        <dbReference type="ARBA" id="ARBA00023125"/>
    </source>
</evidence>
<feature type="region of interest" description="Disordered" evidence="4">
    <location>
        <begin position="1"/>
        <end position="24"/>
    </location>
</feature>
<dbReference type="SMART" id="SM00895">
    <property type="entry name" value="FCD"/>
    <property type="match status" value="1"/>
</dbReference>
<evidence type="ECO:0000259" key="5">
    <source>
        <dbReference type="SMART" id="SM00895"/>
    </source>
</evidence>
<accession>A0A558A876</accession>
<dbReference type="AlphaFoldDB" id="A0A558A876"/>
<dbReference type="GO" id="GO:0003677">
    <property type="term" value="F:DNA binding"/>
    <property type="evidence" value="ECO:0007669"/>
    <property type="project" value="UniProtKB-KW"/>
</dbReference>
<feature type="domain" description="GntR C-terminal" evidence="5">
    <location>
        <begin position="173"/>
        <end position="298"/>
    </location>
</feature>
<evidence type="ECO:0000256" key="1">
    <source>
        <dbReference type="ARBA" id="ARBA00023015"/>
    </source>
</evidence>
<evidence type="ECO:0000256" key="4">
    <source>
        <dbReference type="SAM" id="MobiDB-lite"/>
    </source>
</evidence>
<dbReference type="SUPFAM" id="SSF48008">
    <property type="entry name" value="GntR ligand-binding domain-like"/>
    <property type="match status" value="1"/>
</dbReference>
<sequence>MSLPRWSSKSVPPPAPGGRQRRGTGVDVDAALQDDLVAVEAERQVVDERRLHEVPGQLQHVRRHQPPRGGHDQRRGILVRVVQPPHADPGALLDDTAVTAPDEELYLRIAADRLDGVLPDRVTESALGRRYRLTAAQLARVLRRISAEGWLERLPGYGWRFRSLPTSQMSCVDSYRFRLLIEPAALLEPGFVLDRAGVERVRAEQTGPAAGGAAAVGNAELFARNREFHETIVACCGNTFFIDALRRTDDLRRLIEYRRSLPRDRAAVRCREHVEIADLLLAGRRAAAAERLRLHLGSVGQEKGG</sequence>
<dbReference type="InterPro" id="IPR011711">
    <property type="entry name" value="GntR_C"/>
</dbReference>